<evidence type="ECO:0000256" key="2">
    <source>
        <dbReference type="ARBA" id="ARBA00023004"/>
    </source>
</evidence>
<reference evidence="5" key="1">
    <citation type="journal article" date="2006" name="Nature">
        <title>Deciphering the evolution and metabolism of an anammox bacterium from a community genome.</title>
        <authorList>
            <person name="Strous M."/>
            <person name="Pelletier E."/>
            <person name="Mangenot S."/>
            <person name="Rattei T."/>
            <person name="Lehner A."/>
            <person name="Taylor M.W."/>
            <person name="Horn M."/>
            <person name="Daims H."/>
            <person name="Bartol-Mavel D."/>
            <person name="Wincker P."/>
            <person name="Barbe V."/>
            <person name="Fonknechten N."/>
            <person name="Vallenet D."/>
            <person name="Segurens B."/>
            <person name="Schenowitz-Truong C."/>
            <person name="Medigue C."/>
            <person name="Collingro A."/>
            <person name="Snel B."/>
            <person name="Dutilh B.E."/>
            <person name="OpDenCamp H.J.M."/>
            <person name="vanDerDrift C."/>
            <person name="Cirpus I."/>
            <person name="vanDePas-Schoonen K.T."/>
            <person name="Harhangi H.R."/>
            <person name="vanNiftrik L."/>
            <person name="Schmid M."/>
            <person name="Keltjens J."/>
            <person name="vanDeVossenberg J."/>
            <person name="Kartal B."/>
            <person name="Meier H."/>
            <person name="Frishman D."/>
            <person name="Huynen M.A."/>
            <person name="Mewes H."/>
            <person name="Weissenbach J."/>
            <person name="Jetten M.S.M."/>
            <person name="Wagner M."/>
            <person name="LePaslier D."/>
        </authorList>
    </citation>
    <scope>NUCLEOTIDE SEQUENCE</scope>
</reference>
<keyword evidence="1" id="KW-0479">Metal-binding</keyword>
<reference evidence="5" key="2">
    <citation type="submission" date="2006-01" db="EMBL/GenBank/DDBJ databases">
        <authorList>
            <person name="Genoscope"/>
        </authorList>
    </citation>
    <scope>NUCLEOTIDE SEQUENCE</scope>
</reference>
<dbReference type="Pfam" id="PF12797">
    <property type="entry name" value="Fer4_2"/>
    <property type="match status" value="1"/>
</dbReference>
<sequence length="202" mass="22486">MIVAGFEMGDSDKIVDRRQFFKDLFYYVGNKAADYTSKKIDRIMPKGDYLRPPGAIEETEFLSLCTRCDECIMVCPAKAIKRYEGFMDVAIGTPVIKPKESPCVLCNGLLCIEACKDGALKPVDTVTQVKMGIARINKSQCFAWDDQDCHLCYIKCPLQDEALYQEDGKPVINEEKCVGCGICEYVCSTINSTCAIKTLPQG</sequence>
<protein>
    <submittedName>
        <fullName evidence="5">Similar to conserved hypothetical ferredoxin like protein</fullName>
    </submittedName>
</protein>
<feature type="domain" description="4Fe-4S ferredoxin-type" evidence="4">
    <location>
        <begin position="92"/>
        <end position="125"/>
    </location>
</feature>
<name>Q1PWN6_KUEST</name>
<dbReference type="GO" id="GO:0051536">
    <property type="term" value="F:iron-sulfur cluster binding"/>
    <property type="evidence" value="ECO:0007669"/>
    <property type="project" value="UniProtKB-KW"/>
</dbReference>
<feature type="domain" description="4Fe-4S ferredoxin-type" evidence="4">
    <location>
        <begin position="168"/>
        <end position="198"/>
    </location>
</feature>
<dbReference type="PROSITE" id="PS00198">
    <property type="entry name" value="4FE4S_FER_1"/>
    <property type="match status" value="1"/>
</dbReference>
<evidence type="ECO:0000259" key="4">
    <source>
        <dbReference type="PROSITE" id="PS51379"/>
    </source>
</evidence>
<feature type="domain" description="4Fe-4S ferredoxin-type" evidence="4">
    <location>
        <begin position="54"/>
        <end position="85"/>
    </location>
</feature>
<dbReference type="InterPro" id="IPR017900">
    <property type="entry name" value="4Fe4S_Fe_S_CS"/>
</dbReference>
<gene>
    <name evidence="5" type="ORF">kustc0891</name>
</gene>
<dbReference type="AlphaFoldDB" id="Q1PWN6"/>
<dbReference type="Pfam" id="PF00037">
    <property type="entry name" value="Fer4"/>
    <property type="match status" value="1"/>
</dbReference>
<evidence type="ECO:0000256" key="1">
    <source>
        <dbReference type="ARBA" id="ARBA00022723"/>
    </source>
</evidence>
<keyword evidence="2" id="KW-0408">Iron</keyword>
<dbReference type="Gene3D" id="3.30.70.20">
    <property type="match status" value="2"/>
</dbReference>
<dbReference type="CDD" id="cd16373">
    <property type="entry name" value="DMSOR_beta_like"/>
    <property type="match status" value="1"/>
</dbReference>
<proteinExistence type="predicted"/>
<keyword evidence="3" id="KW-0411">Iron-sulfur</keyword>
<dbReference type="SUPFAM" id="SSF54862">
    <property type="entry name" value="4Fe-4S ferredoxins"/>
    <property type="match status" value="1"/>
</dbReference>
<dbReference type="InterPro" id="IPR017896">
    <property type="entry name" value="4Fe4S_Fe-S-bd"/>
</dbReference>
<evidence type="ECO:0000313" key="5">
    <source>
        <dbReference type="EMBL" id="CAJ71636.1"/>
    </source>
</evidence>
<dbReference type="EMBL" id="CT573073">
    <property type="protein sequence ID" value="CAJ71636.1"/>
    <property type="molecule type" value="Genomic_DNA"/>
</dbReference>
<dbReference type="PROSITE" id="PS51379">
    <property type="entry name" value="4FE4S_FER_2"/>
    <property type="match status" value="3"/>
</dbReference>
<organism evidence="5">
    <name type="scientific">Kuenenia stuttgartiensis</name>
    <dbReference type="NCBI Taxonomy" id="174633"/>
    <lineage>
        <taxon>Bacteria</taxon>
        <taxon>Pseudomonadati</taxon>
        <taxon>Planctomycetota</taxon>
        <taxon>Candidatus Brocadiia</taxon>
        <taxon>Candidatus Brocadiales</taxon>
        <taxon>Candidatus Brocadiaceae</taxon>
        <taxon>Candidatus Kuenenia</taxon>
    </lineage>
</organism>
<dbReference type="GO" id="GO:0046872">
    <property type="term" value="F:metal ion binding"/>
    <property type="evidence" value="ECO:0007669"/>
    <property type="project" value="UniProtKB-KW"/>
</dbReference>
<accession>Q1PWN6</accession>
<evidence type="ECO:0000256" key="3">
    <source>
        <dbReference type="ARBA" id="ARBA00023014"/>
    </source>
</evidence>